<gene>
    <name evidence="2" type="ORF">GT347_26895</name>
</gene>
<evidence type="ECO:0000256" key="1">
    <source>
        <dbReference type="SAM" id="MobiDB-lite"/>
    </source>
</evidence>
<keyword evidence="3" id="KW-1185">Reference proteome</keyword>
<protein>
    <submittedName>
        <fullName evidence="2">Gluconate 2-dehydrogenase subunit 3 family protein</fullName>
    </submittedName>
</protein>
<dbReference type="KEGG" id="xyk:GT347_26895"/>
<dbReference type="EMBL" id="CP047650">
    <property type="protein sequence ID" value="QHJ01730.1"/>
    <property type="molecule type" value="Genomic_DNA"/>
</dbReference>
<dbReference type="AlphaFoldDB" id="A0A857JF18"/>
<evidence type="ECO:0000313" key="3">
    <source>
        <dbReference type="Proteomes" id="UP000464787"/>
    </source>
</evidence>
<evidence type="ECO:0000313" key="2">
    <source>
        <dbReference type="EMBL" id="QHJ01730.1"/>
    </source>
</evidence>
<feature type="compositionally biased region" description="Basic residues" evidence="1">
    <location>
        <begin position="1"/>
        <end position="19"/>
    </location>
</feature>
<feature type="region of interest" description="Disordered" evidence="1">
    <location>
        <begin position="1"/>
        <end position="35"/>
    </location>
</feature>
<accession>A0A857JF18</accession>
<sequence>MPAPCHRRRPRDRHRRRHGGLAGRLQRHQGPGGRGIGRFARSGFGQVFPSYLNDGEWAFVNAVVDHLIPADDLGPGALEAGVPEFIDRQLETPWGYGRLWYMQGPFQPDAVPEMGYQNNMTPRDIFRHGIADCDAWCRQNRGGKTFATLDKAQQEEVLHLMDDKKIDLPNVPTKLFFTYLLTGTRQGFFADPIYGGNKGMVGWKLIGFPGARADFMDWIDQPNKPYPFGPVSINGARA</sequence>
<organism evidence="2 3">
    <name type="scientific">Xylophilus rhododendri</name>
    <dbReference type="NCBI Taxonomy" id="2697032"/>
    <lineage>
        <taxon>Bacteria</taxon>
        <taxon>Pseudomonadati</taxon>
        <taxon>Pseudomonadota</taxon>
        <taxon>Betaproteobacteria</taxon>
        <taxon>Burkholderiales</taxon>
        <taxon>Xylophilus</taxon>
    </lineage>
</organism>
<dbReference type="InterPro" id="IPR027056">
    <property type="entry name" value="Gluconate_2DH_su3"/>
</dbReference>
<reference evidence="2 3" key="1">
    <citation type="submission" date="2020-01" db="EMBL/GenBank/DDBJ databases">
        <title>Genome sequencing of strain KACC 21265.</title>
        <authorList>
            <person name="Heo J."/>
            <person name="Kim S.-J."/>
            <person name="Kim J.-S."/>
            <person name="Hong S.-B."/>
            <person name="Kwon S.-W."/>
        </authorList>
    </citation>
    <scope>NUCLEOTIDE SEQUENCE [LARGE SCALE GENOMIC DNA]</scope>
    <source>
        <strain evidence="2 3">KACC 21265</strain>
    </source>
</reference>
<name>A0A857JF18_9BURK</name>
<dbReference type="Proteomes" id="UP000464787">
    <property type="component" value="Chromosome"/>
</dbReference>
<dbReference type="Pfam" id="PF13618">
    <property type="entry name" value="Gluconate_2-dh3"/>
    <property type="match status" value="1"/>
</dbReference>
<proteinExistence type="predicted"/>